<feature type="non-terminal residue" evidence="1">
    <location>
        <position position="145"/>
    </location>
</feature>
<dbReference type="Gene3D" id="3.30.420.40">
    <property type="match status" value="2"/>
</dbReference>
<dbReference type="InterPro" id="IPR043129">
    <property type="entry name" value="ATPase_NBD"/>
</dbReference>
<dbReference type="PANTHER" id="PTHR18964:SF174">
    <property type="entry name" value="D-ALLOSE KINASE-RELATED"/>
    <property type="match status" value="1"/>
</dbReference>
<proteinExistence type="predicted"/>
<dbReference type="InterPro" id="IPR000600">
    <property type="entry name" value="ROK"/>
</dbReference>
<reference evidence="1 2" key="1">
    <citation type="submission" date="2014-11" db="EMBL/GenBank/DDBJ databases">
        <title>Comparative genomics of Methylobacterium species.</title>
        <authorList>
            <person name="Chaudhry V."/>
            <person name="Patil P.B."/>
        </authorList>
    </citation>
    <scope>NUCLEOTIDE SEQUENCE [LARGE SCALE GENOMIC DNA]</scope>
    <source>
        <strain evidence="1 2">SE3.6</strain>
    </source>
</reference>
<dbReference type="RefSeq" id="WP_048461229.1">
    <property type="nucleotide sequence ID" value="NZ_JTHG01000152.1"/>
</dbReference>
<dbReference type="PANTHER" id="PTHR18964">
    <property type="entry name" value="ROK (REPRESSOR, ORF, KINASE) FAMILY"/>
    <property type="match status" value="1"/>
</dbReference>
<dbReference type="Pfam" id="PF00480">
    <property type="entry name" value="ROK"/>
    <property type="match status" value="1"/>
</dbReference>
<protein>
    <submittedName>
        <fullName evidence="1">Transcriptional regulator</fullName>
    </submittedName>
</protein>
<gene>
    <name evidence="1" type="ORF">QR79_16965</name>
</gene>
<sequence>MGRLRIGIDLGGTKIAGIALDASGQVLAERRIATPRGEYDGSLRAIAGLVAALEHAAGGSGTVGIGIPGALAPGTGLVKNANSTWLNGQPLGSDLERVLARPVRLENDANCLAVSEAVDGAGAGAAVVWAVILGTGVGSGIALAG</sequence>
<evidence type="ECO:0000313" key="2">
    <source>
        <dbReference type="Proteomes" id="UP000036471"/>
    </source>
</evidence>
<dbReference type="Proteomes" id="UP000036471">
    <property type="component" value="Unassembled WGS sequence"/>
</dbReference>
<name>A0ABR5H937_9HYPH</name>
<organism evidence="1 2">
    <name type="scientific">Methylobacterium indicum</name>
    <dbReference type="NCBI Taxonomy" id="1775910"/>
    <lineage>
        <taxon>Bacteria</taxon>
        <taxon>Pseudomonadati</taxon>
        <taxon>Pseudomonadota</taxon>
        <taxon>Alphaproteobacteria</taxon>
        <taxon>Hyphomicrobiales</taxon>
        <taxon>Methylobacteriaceae</taxon>
        <taxon>Methylobacterium</taxon>
    </lineage>
</organism>
<evidence type="ECO:0000313" key="1">
    <source>
        <dbReference type="EMBL" id="KMO21306.1"/>
    </source>
</evidence>
<dbReference type="SUPFAM" id="SSF53067">
    <property type="entry name" value="Actin-like ATPase domain"/>
    <property type="match status" value="1"/>
</dbReference>
<accession>A0ABR5H937</accession>
<comment type="caution">
    <text evidence="1">The sequence shown here is derived from an EMBL/GenBank/DDBJ whole genome shotgun (WGS) entry which is preliminary data.</text>
</comment>
<keyword evidence="2" id="KW-1185">Reference proteome</keyword>
<dbReference type="EMBL" id="JTHG01000152">
    <property type="protein sequence ID" value="KMO21306.1"/>
    <property type="molecule type" value="Genomic_DNA"/>
</dbReference>